<dbReference type="Pfam" id="PF19055">
    <property type="entry name" value="ABC2_membrane_7"/>
    <property type="match status" value="1"/>
</dbReference>
<name>A0AAD5LHH0_PYTIN</name>
<keyword evidence="6 8" id="KW-1133">Transmembrane helix</keyword>
<dbReference type="PROSITE" id="PS00211">
    <property type="entry name" value="ABC_TRANSPORTER_1"/>
    <property type="match status" value="1"/>
</dbReference>
<keyword evidence="5" id="KW-0067">ATP-binding</keyword>
<evidence type="ECO:0000256" key="1">
    <source>
        <dbReference type="ARBA" id="ARBA00004141"/>
    </source>
</evidence>
<evidence type="ECO:0000256" key="8">
    <source>
        <dbReference type="SAM" id="Phobius"/>
    </source>
</evidence>
<evidence type="ECO:0000259" key="9">
    <source>
        <dbReference type="PROSITE" id="PS50893"/>
    </source>
</evidence>
<evidence type="ECO:0000256" key="4">
    <source>
        <dbReference type="ARBA" id="ARBA00022741"/>
    </source>
</evidence>
<dbReference type="GO" id="GO:0016887">
    <property type="term" value="F:ATP hydrolysis activity"/>
    <property type="evidence" value="ECO:0007669"/>
    <property type="project" value="InterPro"/>
</dbReference>
<evidence type="ECO:0000256" key="3">
    <source>
        <dbReference type="ARBA" id="ARBA00022692"/>
    </source>
</evidence>
<comment type="subcellular location">
    <subcellularLocation>
        <location evidence="1">Membrane</location>
        <topology evidence="1">Multi-pass membrane protein</topology>
    </subcellularLocation>
</comment>
<dbReference type="SMART" id="SM00382">
    <property type="entry name" value="AAA"/>
    <property type="match status" value="1"/>
</dbReference>
<dbReference type="SUPFAM" id="SSF52540">
    <property type="entry name" value="P-loop containing nucleoside triphosphate hydrolases"/>
    <property type="match status" value="1"/>
</dbReference>
<organism evidence="10 11">
    <name type="scientific">Pythium insidiosum</name>
    <name type="common">Pythiosis disease agent</name>
    <dbReference type="NCBI Taxonomy" id="114742"/>
    <lineage>
        <taxon>Eukaryota</taxon>
        <taxon>Sar</taxon>
        <taxon>Stramenopiles</taxon>
        <taxon>Oomycota</taxon>
        <taxon>Peronosporomycetes</taxon>
        <taxon>Pythiales</taxon>
        <taxon>Pythiaceae</taxon>
        <taxon>Pythium</taxon>
    </lineage>
</organism>
<evidence type="ECO:0000256" key="6">
    <source>
        <dbReference type="ARBA" id="ARBA00022989"/>
    </source>
</evidence>
<proteinExistence type="predicted"/>
<dbReference type="Gene3D" id="3.40.50.300">
    <property type="entry name" value="P-loop containing nucleotide triphosphate hydrolases"/>
    <property type="match status" value="1"/>
</dbReference>
<sequence>MAASNNPTTPTPTLDTAYTLVQVHDAPAVESDPPPRLAVTWDNVGFTVQTKSAETKRLQDKPILRGVSGAAYPGELLVLMGPSGAGKSTLLDCIANRNASATGDVRVNGQPWTKALAKHASYVMQDDLFYASLTVREHLHFQAKLRMAKSCTSAEREARVATIVSELGLTKVLDTPIGGANIKGLSGGQRKRLSFATELLTNPSVLFVDEPTSGLDSFMAETVVLLMRDLARRGRTVIATIHQPASDLFVLFDKLYLLVDGRTVYNGPATESVAFFASQGLVCPAFMNPTDFFMKQLVVMDDQPDARRRVDGLVAAWAAKATAESFAGASASACTEPSPTIVSDRSDGASDAPELALQLRVLCERNIFRLVRDVVGFRARVGSTIFVSLISGLVFLQLSLDQTGIQDFTGVIFFIAVNQFIFSANPEFVSVPLEIPLILREHNGGLYHAVTWYVAKNVSELPFQALFPMLFLVPAYFLIGFPVDASLFFSFYAFIASVASCAVGMGYMVSCLTKRVDLAPMLGVLFILPALLFGGLFLNSDSTPVYFVWLQQISPIKYAFHGLMRAYWTRVDAVPCDASTGRCIARSGADVLANNNIESDGMASDLLLLLAVNVGFRVLGGALLWRRTHDKHATH</sequence>
<gene>
    <name evidence="10" type="ORF">P43SY_005232</name>
</gene>
<dbReference type="GO" id="GO:0140359">
    <property type="term" value="F:ABC-type transporter activity"/>
    <property type="evidence" value="ECO:0007669"/>
    <property type="project" value="InterPro"/>
</dbReference>
<evidence type="ECO:0000313" key="10">
    <source>
        <dbReference type="EMBL" id="KAJ0398607.1"/>
    </source>
</evidence>
<evidence type="ECO:0000256" key="2">
    <source>
        <dbReference type="ARBA" id="ARBA00022448"/>
    </source>
</evidence>
<feature type="transmembrane region" description="Helical" evidence="8">
    <location>
        <begin position="606"/>
        <end position="625"/>
    </location>
</feature>
<evidence type="ECO:0000313" key="11">
    <source>
        <dbReference type="Proteomes" id="UP001209570"/>
    </source>
</evidence>
<dbReference type="Proteomes" id="UP001209570">
    <property type="component" value="Unassembled WGS sequence"/>
</dbReference>
<protein>
    <recommendedName>
        <fullName evidence="9">ABC transporter domain-containing protein</fullName>
    </recommendedName>
</protein>
<dbReference type="EMBL" id="JAKCXM010000210">
    <property type="protein sequence ID" value="KAJ0398607.1"/>
    <property type="molecule type" value="Genomic_DNA"/>
</dbReference>
<comment type="caution">
    <text evidence="10">The sequence shown here is derived from an EMBL/GenBank/DDBJ whole genome shotgun (WGS) entry which is preliminary data.</text>
</comment>
<dbReference type="Pfam" id="PF00005">
    <property type="entry name" value="ABC_tran"/>
    <property type="match status" value="1"/>
</dbReference>
<keyword evidence="4" id="KW-0547">Nucleotide-binding</keyword>
<dbReference type="Pfam" id="PF01061">
    <property type="entry name" value="ABC2_membrane"/>
    <property type="match status" value="1"/>
</dbReference>
<feature type="transmembrane region" description="Helical" evidence="8">
    <location>
        <begin position="377"/>
        <end position="396"/>
    </location>
</feature>
<reference evidence="10" key="1">
    <citation type="submission" date="2021-12" db="EMBL/GenBank/DDBJ databases">
        <title>Prjna785345.</title>
        <authorList>
            <person name="Rujirawat T."/>
            <person name="Krajaejun T."/>
        </authorList>
    </citation>
    <scope>NUCLEOTIDE SEQUENCE</scope>
    <source>
        <strain evidence="10">Pi057C3</strain>
    </source>
</reference>
<dbReference type="GO" id="GO:0005524">
    <property type="term" value="F:ATP binding"/>
    <property type="evidence" value="ECO:0007669"/>
    <property type="project" value="UniProtKB-KW"/>
</dbReference>
<dbReference type="InterPro" id="IPR013525">
    <property type="entry name" value="ABC2_TM"/>
</dbReference>
<dbReference type="InterPro" id="IPR003439">
    <property type="entry name" value="ABC_transporter-like_ATP-bd"/>
</dbReference>
<dbReference type="AlphaFoldDB" id="A0AAD5LHH0"/>
<dbReference type="InterPro" id="IPR027417">
    <property type="entry name" value="P-loop_NTPase"/>
</dbReference>
<dbReference type="PANTHER" id="PTHR48041">
    <property type="entry name" value="ABC TRANSPORTER G FAMILY MEMBER 28"/>
    <property type="match status" value="1"/>
</dbReference>
<dbReference type="InterPro" id="IPR003593">
    <property type="entry name" value="AAA+_ATPase"/>
</dbReference>
<keyword evidence="11" id="KW-1185">Reference proteome</keyword>
<feature type="transmembrane region" description="Helical" evidence="8">
    <location>
        <begin position="521"/>
        <end position="538"/>
    </location>
</feature>
<dbReference type="PROSITE" id="PS50893">
    <property type="entry name" value="ABC_TRANSPORTER_2"/>
    <property type="match status" value="1"/>
</dbReference>
<dbReference type="InterPro" id="IPR050352">
    <property type="entry name" value="ABCG_transporters"/>
</dbReference>
<dbReference type="CDD" id="cd03213">
    <property type="entry name" value="ABCG_EPDR"/>
    <property type="match status" value="1"/>
</dbReference>
<accession>A0AAD5LHH0</accession>
<dbReference type="InterPro" id="IPR017871">
    <property type="entry name" value="ABC_transporter-like_CS"/>
</dbReference>
<dbReference type="PANTHER" id="PTHR48041:SF139">
    <property type="entry name" value="PROTEIN SCARLET"/>
    <property type="match status" value="1"/>
</dbReference>
<feature type="domain" description="ABC transporter" evidence="9">
    <location>
        <begin position="48"/>
        <end position="285"/>
    </location>
</feature>
<keyword evidence="3 8" id="KW-0812">Transmembrane</keyword>
<dbReference type="GO" id="GO:0016020">
    <property type="term" value="C:membrane"/>
    <property type="evidence" value="ECO:0007669"/>
    <property type="project" value="UniProtKB-SubCell"/>
</dbReference>
<feature type="transmembrane region" description="Helical" evidence="8">
    <location>
        <begin position="489"/>
        <end position="509"/>
    </location>
</feature>
<dbReference type="InterPro" id="IPR043926">
    <property type="entry name" value="ABCG_dom"/>
</dbReference>
<evidence type="ECO:0000256" key="7">
    <source>
        <dbReference type="ARBA" id="ARBA00023136"/>
    </source>
</evidence>
<evidence type="ECO:0000256" key="5">
    <source>
        <dbReference type="ARBA" id="ARBA00022840"/>
    </source>
</evidence>
<keyword evidence="7 8" id="KW-0472">Membrane</keyword>
<feature type="transmembrane region" description="Helical" evidence="8">
    <location>
        <begin position="465"/>
        <end position="483"/>
    </location>
</feature>
<keyword evidence="2" id="KW-0813">Transport</keyword>